<dbReference type="Proteomes" id="UP000334019">
    <property type="component" value="Chromosome"/>
</dbReference>
<dbReference type="KEGG" id="atq:GH723_06915"/>
<feature type="domain" description="M23ase beta-sheet core" evidence="2">
    <location>
        <begin position="60"/>
        <end position="145"/>
    </location>
</feature>
<evidence type="ECO:0000313" key="4">
    <source>
        <dbReference type="EMBL" id="QGG94861.1"/>
    </source>
</evidence>
<name>A0A5Q2RJW9_9ACTN</name>
<feature type="chain" id="PRO_5024347791" evidence="1">
    <location>
        <begin position="30"/>
        <end position="615"/>
    </location>
</feature>
<proteinExistence type="predicted"/>
<dbReference type="PANTHER" id="PTHR21666:SF270">
    <property type="entry name" value="MUREIN HYDROLASE ACTIVATOR ENVC"/>
    <property type="match status" value="1"/>
</dbReference>
<evidence type="ECO:0000259" key="2">
    <source>
        <dbReference type="Pfam" id="PF01551"/>
    </source>
</evidence>
<dbReference type="GO" id="GO:0004222">
    <property type="term" value="F:metalloendopeptidase activity"/>
    <property type="evidence" value="ECO:0007669"/>
    <property type="project" value="TreeGrafter"/>
</dbReference>
<sequence>MRRAVDRPFVLVVVLALVAVALPVLPAGADTDGPVGYVHPVDAPVLDPFREPASPYGPGNRGLEYDTPAGVDVGAAAPGVVTFAGEVAGARHVTVGHPDGRLTSYSFLADVQVRRGDVVERGEVVGTTGGPLHVSVRESGRYVDPALLFGVEVTSVQLVPENPFGSQLWEQAAREVMALAALTFAEGGGWGLGDIGGAIWGAASDVAGALREVAPDLLRLAWELAPFAVAALGSPLMAVLVFELALPVLQGRVPPLLRILDETGPVGTLLRIGERTIAWVVHRTDCTPGDVEPPPPTGRRVALLVGGLSSTSSSARIGDVPVDRLGYAPEDVLGFSYEGGRTPDAFGASAAPVAEDLRAVPVTEYGTDASTTDLRRRAELLADLLEELEASAPGVEIDLFAHSQGGVVAHLALQELAGRPGGTDVIASLGLVATMGTPHHGSDLAAMAVAASETGEGALLLQVAERMSGRPLDPDTSTNVADLARDSDVVLDALADGPPDGPTYLALAARGDPVVLAARTRAPGATHVTLPIDGLTAHEQLPGHASTAREIALARAGMSPTCESFGDFVTDTFVTEVTTTLTLMISDLVAGLTQMSVVPEPLGDLAGDLVLDGGW</sequence>
<organism evidence="4 5">
    <name type="scientific">Actinomarinicola tropica</name>
    <dbReference type="NCBI Taxonomy" id="2789776"/>
    <lineage>
        <taxon>Bacteria</taxon>
        <taxon>Bacillati</taxon>
        <taxon>Actinomycetota</taxon>
        <taxon>Acidimicrobiia</taxon>
        <taxon>Acidimicrobiales</taxon>
        <taxon>Iamiaceae</taxon>
        <taxon>Actinomarinicola</taxon>
    </lineage>
</organism>
<dbReference type="PANTHER" id="PTHR21666">
    <property type="entry name" value="PEPTIDASE-RELATED"/>
    <property type="match status" value="1"/>
</dbReference>
<dbReference type="InterPro" id="IPR010427">
    <property type="entry name" value="DUF1023"/>
</dbReference>
<keyword evidence="5" id="KW-1185">Reference proteome</keyword>
<dbReference type="SUPFAM" id="SSF53474">
    <property type="entry name" value="alpha/beta-Hydrolases"/>
    <property type="match status" value="1"/>
</dbReference>
<dbReference type="EMBL" id="CP045851">
    <property type="protein sequence ID" value="QGG94861.1"/>
    <property type="molecule type" value="Genomic_DNA"/>
</dbReference>
<feature type="signal peptide" evidence="1">
    <location>
        <begin position="1"/>
        <end position="29"/>
    </location>
</feature>
<evidence type="ECO:0000313" key="5">
    <source>
        <dbReference type="Proteomes" id="UP000334019"/>
    </source>
</evidence>
<reference evidence="4 5" key="1">
    <citation type="submission" date="2019-11" db="EMBL/GenBank/DDBJ databases">
        <authorList>
            <person name="He Y."/>
        </authorList>
    </citation>
    <scope>NUCLEOTIDE SEQUENCE [LARGE SCALE GENOMIC DNA]</scope>
    <source>
        <strain evidence="4 5">SCSIO 58843</strain>
    </source>
</reference>
<dbReference type="CDD" id="cd12797">
    <property type="entry name" value="M23_peptidase"/>
    <property type="match status" value="1"/>
</dbReference>
<dbReference type="Pfam" id="PF06259">
    <property type="entry name" value="Abhydrolase_8"/>
    <property type="match status" value="1"/>
</dbReference>
<dbReference type="SUPFAM" id="SSF51261">
    <property type="entry name" value="Duplicated hybrid motif"/>
    <property type="match status" value="1"/>
</dbReference>
<accession>A0A5Q2RJW9</accession>
<protein>
    <submittedName>
        <fullName evidence="4">Peptidoglycan DD-metalloendopeptidase family protein</fullName>
    </submittedName>
</protein>
<dbReference type="InterPro" id="IPR011055">
    <property type="entry name" value="Dup_hybrid_motif"/>
</dbReference>
<dbReference type="RefSeq" id="WP_153758969.1">
    <property type="nucleotide sequence ID" value="NZ_CP045851.1"/>
</dbReference>
<feature type="domain" description="DUF1023" evidence="3">
    <location>
        <begin position="351"/>
        <end position="419"/>
    </location>
</feature>
<dbReference type="InterPro" id="IPR029058">
    <property type="entry name" value="AB_hydrolase_fold"/>
</dbReference>
<dbReference type="Gene3D" id="3.40.50.1820">
    <property type="entry name" value="alpha/beta hydrolase"/>
    <property type="match status" value="1"/>
</dbReference>
<evidence type="ECO:0000256" key="1">
    <source>
        <dbReference type="SAM" id="SignalP"/>
    </source>
</evidence>
<dbReference type="InterPro" id="IPR050570">
    <property type="entry name" value="Cell_wall_metabolism_enzyme"/>
</dbReference>
<dbReference type="AlphaFoldDB" id="A0A5Q2RJW9"/>
<gene>
    <name evidence="4" type="ORF">GH723_06915</name>
</gene>
<dbReference type="Gene3D" id="2.70.70.10">
    <property type="entry name" value="Glucose Permease (Domain IIA)"/>
    <property type="match status" value="1"/>
</dbReference>
<evidence type="ECO:0000259" key="3">
    <source>
        <dbReference type="Pfam" id="PF06259"/>
    </source>
</evidence>
<dbReference type="InterPro" id="IPR016047">
    <property type="entry name" value="M23ase_b-sheet_dom"/>
</dbReference>
<keyword evidence="1" id="KW-0732">Signal</keyword>
<dbReference type="Pfam" id="PF01551">
    <property type="entry name" value="Peptidase_M23"/>
    <property type="match status" value="1"/>
</dbReference>